<dbReference type="PROSITE" id="PS50894">
    <property type="entry name" value="HPT"/>
    <property type="match status" value="1"/>
</dbReference>
<dbReference type="InterPro" id="IPR036641">
    <property type="entry name" value="HPT_dom_sf"/>
</dbReference>
<feature type="domain" description="HPt" evidence="2">
    <location>
        <begin position="18"/>
        <end position="111"/>
    </location>
</feature>
<gene>
    <name evidence="3" type="ORF">Mal48_20160</name>
</gene>
<organism evidence="3 4">
    <name type="scientific">Thalassoglobus polymorphus</name>
    <dbReference type="NCBI Taxonomy" id="2527994"/>
    <lineage>
        <taxon>Bacteria</taxon>
        <taxon>Pseudomonadati</taxon>
        <taxon>Planctomycetota</taxon>
        <taxon>Planctomycetia</taxon>
        <taxon>Planctomycetales</taxon>
        <taxon>Planctomycetaceae</taxon>
        <taxon>Thalassoglobus</taxon>
    </lineage>
</organism>
<dbReference type="EMBL" id="CP036267">
    <property type="protein sequence ID" value="QDT32769.1"/>
    <property type="molecule type" value="Genomic_DNA"/>
</dbReference>
<dbReference type="AlphaFoldDB" id="A0A517QMA3"/>
<evidence type="ECO:0000313" key="3">
    <source>
        <dbReference type="EMBL" id="QDT32769.1"/>
    </source>
</evidence>
<feature type="modified residue" description="Phosphohistidine" evidence="1">
    <location>
        <position position="57"/>
    </location>
</feature>
<proteinExistence type="predicted"/>
<name>A0A517QMA3_9PLAN</name>
<accession>A0A517QMA3</accession>
<dbReference type="KEGG" id="tpol:Mal48_20160"/>
<dbReference type="GO" id="GO:0000160">
    <property type="term" value="P:phosphorelay signal transduction system"/>
    <property type="evidence" value="ECO:0007669"/>
    <property type="project" value="InterPro"/>
</dbReference>
<keyword evidence="4" id="KW-1185">Reference proteome</keyword>
<dbReference type="RefSeq" id="WP_197442198.1">
    <property type="nucleotide sequence ID" value="NZ_CP036267.1"/>
</dbReference>
<reference evidence="3 4" key="1">
    <citation type="submission" date="2019-02" db="EMBL/GenBank/DDBJ databases">
        <title>Deep-cultivation of Planctomycetes and their phenomic and genomic characterization uncovers novel biology.</title>
        <authorList>
            <person name="Wiegand S."/>
            <person name="Jogler M."/>
            <person name="Boedeker C."/>
            <person name="Pinto D."/>
            <person name="Vollmers J."/>
            <person name="Rivas-Marin E."/>
            <person name="Kohn T."/>
            <person name="Peeters S.H."/>
            <person name="Heuer A."/>
            <person name="Rast P."/>
            <person name="Oberbeckmann S."/>
            <person name="Bunk B."/>
            <person name="Jeske O."/>
            <person name="Meyerdierks A."/>
            <person name="Storesund J.E."/>
            <person name="Kallscheuer N."/>
            <person name="Luecker S."/>
            <person name="Lage O.M."/>
            <person name="Pohl T."/>
            <person name="Merkel B.J."/>
            <person name="Hornburger P."/>
            <person name="Mueller R.-W."/>
            <person name="Bruemmer F."/>
            <person name="Labrenz M."/>
            <person name="Spormann A.M."/>
            <person name="Op den Camp H."/>
            <person name="Overmann J."/>
            <person name="Amann R."/>
            <person name="Jetten M.S.M."/>
            <person name="Mascher T."/>
            <person name="Medema M.H."/>
            <person name="Devos D.P."/>
            <person name="Kaster A.-K."/>
            <person name="Ovreas L."/>
            <person name="Rohde M."/>
            <person name="Galperin M.Y."/>
            <person name="Jogler C."/>
        </authorList>
    </citation>
    <scope>NUCLEOTIDE SEQUENCE [LARGE SCALE GENOMIC DNA]</scope>
    <source>
        <strain evidence="3 4">Mal48</strain>
    </source>
</reference>
<dbReference type="Proteomes" id="UP000315724">
    <property type="component" value="Chromosome"/>
</dbReference>
<protein>
    <submittedName>
        <fullName evidence="3">Hpt domain protein</fullName>
    </submittedName>
</protein>
<evidence type="ECO:0000259" key="2">
    <source>
        <dbReference type="PROSITE" id="PS50894"/>
    </source>
</evidence>
<dbReference type="InterPro" id="IPR008207">
    <property type="entry name" value="Sig_transdc_His_kin_Hpt_dom"/>
</dbReference>
<dbReference type="Pfam" id="PF01627">
    <property type="entry name" value="Hpt"/>
    <property type="match status" value="1"/>
</dbReference>
<evidence type="ECO:0000313" key="4">
    <source>
        <dbReference type="Proteomes" id="UP000315724"/>
    </source>
</evidence>
<dbReference type="Gene3D" id="1.20.120.160">
    <property type="entry name" value="HPT domain"/>
    <property type="match status" value="1"/>
</dbReference>
<dbReference type="GO" id="GO:0004672">
    <property type="term" value="F:protein kinase activity"/>
    <property type="evidence" value="ECO:0007669"/>
    <property type="project" value="UniProtKB-ARBA"/>
</dbReference>
<keyword evidence="1" id="KW-0597">Phosphoprotein</keyword>
<evidence type="ECO:0000256" key="1">
    <source>
        <dbReference type="PROSITE-ProRule" id="PRU00110"/>
    </source>
</evidence>
<sequence>MSHQTFQFEQLSEKCLGNQELVQEILVRFQASLSQVVREIEEAVKRNRQAQVKELAHHLKGEAGTMCATEISSLASQVYDAADVPANGQLPQLVSRLSEEASNFHRIVNEYLTVEIH</sequence>
<dbReference type="SUPFAM" id="SSF47226">
    <property type="entry name" value="Histidine-containing phosphotransfer domain, HPT domain"/>
    <property type="match status" value="1"/>
</dbReference>